<keyword evidence="2" id="KW-0597">Phosphoprotein</keyword>
<evidence type="ECO:0000313" key="5">
    <source>
        <dbReference type="Proteomes" id="UP000244722"/>
    </source>
</evidence>
<organism evidence="4 5">
    <name type="scientific">Tuber borchii</name>
    <name type="common">White truffle</name>
    <dbReference type="NCBI Taxonomy" id="42251"/>
    <lineage>
        <taxon>Eukaryota</taxon>
        <taxon>Fungi</taxon>
        <taxon>Dikarya</taxon>
        <taxon>Ascomycota</taxon>
        <taxon>Pezizomycotina</taxon>
        <taxon>Pezizomycetes</taxon>
        <taxon>Pezizales</taxon>
        <taxon>Tuberaceae</taxon>
        <taxon>Tuber</taxon>
    </lineage>
</organism>
<dbReference type="Proteomes" id="UP000244722">
    <property type="component" value="Unassembled WGS sequence"/>
</dbReference>
<dbReference type="SUPFAM" id="SSF51735">
    <property type="entry name" value="NAD(P)-binding Rossmann-fold domains"/>
    <property type="match status" value="1"/>
</dbReference>
<dbReference type="PANTHER" id="PTHR43439:SF2">
    <property type="entry name" value="ENZYME, PUTATIVE (JCVI)-RELATED"/>
    <property type="match status" value="1"/>
</dbReference>
<proteinExistence type="predicted"/>
<evidence type="ECO:0000256" key="2">
    <source>
        <dbReference type="ARBA" id="ARBA00022553"/>
    </source>
</evidence>
<keyword evidence="5" id="KW-1185">Reference proteome</keyword>
<dbReference type="EMBL" id="NESQ01000187">
    <property type="protein sequence ID" value="PUU76469.1"/>
    <property type="molecule type" value="Genomic_DNA"/>
</dbReference>
<dbReference type="PANTHER" id="PTHR43439">
    <property type="entry name" value="PHENYLACETATE-COENZYME A LIGASE"/>
    <property type="match status" value="1"/>
</dbReference>
<dbReference type="InterPro" id="IPR051414">
    <property type="entry name" value="Adenylate-forming_Reductase"/>
</dbReference>
<dbReference type="Gene3D" id="3.40.50.720">
    <property type="entry name" value="NAD(P)-binding Rossmann-like Domain"/>
    <property type="match status" value="1"/>
</dbReference>
<accession>A0A2T6ZLV5</accession>
<sequence>MFSGFQSFKNVHIKGSHNLMTLCLKSRRASPASFNFCSSVSSVMDTPGADTIPETLPEYEDAMPMGYAQSKLVTEKLGDIAARTTTLSARVLRIGQVSGDTRSGIWNATGAIPLTVRSAKTLGALPAPLNDEVVSWIPVDVAAGTIIDLSCLPPATQKGAPVFHVSHPKLLSWNNDFLPALRAVGLEFESVKPTEWIRRLKAIPQDASVNPEVKLLEFFEGKYASDEVSSAPYFETVKACAASTTLRGVEDVKGDLVGRYLEFWREGW</sequence>
<keyword evidence="1" id="KW-0596">Phosphopantetheine</keyword>
<evidence type="ECO:0000259" key="3">
    <source>
        <dbReference type="Pfam" id="PF07993"/>
    </source>
</evidence>
<dbReference type="AlphaFoldDB" id="A0A2T6ZLV5"/>
<dbReference type="OrthoDB" id="429813at2759"/>
<dbReference type="STRING" id="42251.A0A2T6ZLV5"/>
<name>A0A2T6ZLV5_TUBBO</name>
<feature type="domain" description="Thioester reductase (TE)" evidence="3">
    <location>
        <begin position="6"/>
        <end position="145"/>
    </location>
</feature>
<comment type="caution">
    <text evidence="4">The sequence shown here is derived from an EMBL/GenBank/DDBJ whole genome shotgun (WGS) entry which is preliminary data.</text>
</comment>
<evidence type="ECO:0000256" key="1">
    <source>
        <dbReference type="ARBA" id="ARBA00022450"/>
    </source>
</evidence>
<gene>
    <name evidence="4" type="ORF">B9Z19DRAFT_1129686</name>
</gene>
<dbReference type="InterPro" id="IPR036291">
    <property type="entry name" value="NAD(P)-bd_dom_sf"/>
</dbReference>
<protein>
    <recommendedName>
        <fullName evidence="3">Thioester reductase (TE) domain-containing protein</fullName>
    </recommendedName>
</protein>
<reference evidence="4 5" key="1">
    <citation type="submission" date="2017-04" db="EMBL/GenBank/DDBJ databases">
        <title>Draft genome sequence of Tuber borchii Vittad., a whitish edible truffle.</title>
        <authorList>
            <consortium name="DOE Joint Genome Institute"/>
            <person name="Murat C."/>
            <person name="Kuo A."/>
            <person name="Barry K.W."/>
            <person name="Clum A."/>
            <person name="Dockter R.B."/>
            <person name="Fauchery L."/>
            <person name="Iotti M."/>
            <person name="Kohler A."/>
            <person name="Labutti K."/>
            <person name="Lindquist E.A."/>
            <person name="Lipzen A."/>
            <person name="Ohm R.A."/>
            <person name="Wang M."/>
            <person name="Grigoriev I.V."/>
            <person name="Zambonelli A."/>
            <person name="Martin F.M."/>
        </authorList>
    </citation>
    <scope>NUCLEOTIDE SEQUENCE [LARGE SCALE GENOMIC DNA]</scope>
    <source>
        <strain evidence="4 5">Tbo3840</strain>
    </source>
</reference>
<dbReference type="Pfam" id="PF07993">
    <property type="entry name" value="NAD_binding_4"/>
    <property type="match status" value="1"/>
</dbReference>
<evidence type="ECO:0000313" key="4">
    <source>
        <dbReference type="EMBL" id="PUU76469.1"/>
    </source>
</evidence>
<dbReference type="InterPro" id="IPR013120">
    <property type="entry name" value="FAR_NAD-bd"/>
</dbReference>